<dbReference type="Pfam" id="PF01522">
    <property type="entry name" value="Polysacc_deac_1"/>
    <property type="match status" value="1"/>
</dbReference>
<keyword evidence="9" id="KW-1185">Reference proteome</keyword>
<dbReference type="CDD" id="cd10958">
    <property type="entry name" value="CE4_NodB_like_2"/>
    <property type="match status" value="1"/>
</dbReference>
<dbReference type="AlphaFoldDB" id="A0A4S3JIP5"/>
<dbReference type="GeneID" id="54324092"/>
<organism evidence="8 9">
    <name type="scientific">Aspergillus tanneri</name>
    <dbReference type="NCBI Taxonomy" id="1220188"/>
    <lineage>
        <taxon>Eukaryota</taxon>
        <taxon>Fungi</taxon>
        <taxon>Dikarya</taxon>
        <taxon>Ascomycota</taxon>
        <taxon>Pezizomycotina</taxon>
        <taxon>Eurotiomycetes</taxon>
        <taxon>Eurotiomycetidae</taxon>
        <taxon>Eurotiales</taxon>
        <taxon>Aspergillaceae</taxon>
        <taxon>Aspergillus</taxon>
        <taxon>Aspergillus subgen. Circumdati</taxon>
    </lineage>
</organism>
<dbReference type="PANTHER" id="PTHR10587">
    <property type="entry name" value="GLYCOSYL TRANSFERASE-RELATED"/>
    <property type="match status" value="1"/>
</dbReference>
<keyword evidence="2" id="KW-0146">Chitin degradation</keyword>
<dbReference type="InterPro" id="IPR011330">
    <property type="entry name" value="Glyco_hydro/deAcase_b/a-brl"/>
</dbReference>
<dbReference type="EMBL" id="SOSA01000163">
    <property type="protein sequence ID" value="THC95303.1"/>
    <property type="molecule type" value="Genomic_DNA"/>
</dbReference>
<dbReference type="STRING" id="1220188.A0A4S3JIP5"/>
<evidence type="ECO:0000259" key="6">
    <source>
        <dbReference type="PROSITE" id="PS51677"/>
    </source>
</evidence>
<comment type="cofactor">
    <cofactor evidence="1">
        <name>Co(2+)</name>
        <dbReference type="ChEBI" id="CHEBI:48828"/>
    </cofactor>
</comment>
<proteinExistence type="predicted"/>
<feature type="domain" description="NodB homology" evidence="6">
    <location>
        <begin position="51"/>
        <end position="233"/>
    </location>
</feature>
<keyword evidence="2" id="KW-0624">Polysaccharide degradation</keyword>
<dbReference type="InterPro" id="IPR002509">
    <property type="entry name" value="NODB_dom"/>
</dbReference>
<gene>
    <name evidence="7" type="ORF">ATNIH1004_001390</name>
    <name evidence="8" type="ORF">EYZ11_005213</name>
</gene>
<protein>
    <recommendedName>
        <fullName evidence="4">chitin deacetylase</fullName>
        <ecNumber evidence="4">3.5.1.41</ecNumber>
    </recommendedName>
</protein>
<evidence type="ECO:0000256" key="5">
    <source>
        <dbReference type="ARBA" id="ARBA00048494"/>
    </source>
</evidence>
<evidence type="ECO:0000313" key="9">
    <source>
        <dbReference type="Proteomes" id="UP000308092"/>
    </source>
</evidence>
<evidence type="ECO:0000313" key="7">
    <source>
        <dbReference type="EMBL" id="KAA8652486.1"/>
    </source>
</evidence>
<keyword evidence="3" id="KW-0170">Cobalt</keyword>
<dbReference type="GO" id="GO:0005975">
    <property type="term" value="P:carbohydrate metabolic process"/>
    <property type="evidence" value="ECO:0007669"/>
    <property type="project" value="InterPro"/>
</dbReference>
<dbReference type="SUPFAM" id="SSF88713">
    <property type="entry name" value="Glycoside hydrolase/deacetylase"/>
    <property type="match status" value="1"/>
</dbReference>
<dbReference type="RefSeq" id="XP_033431847.1">
    <property type="nucleotide sequence ID" value="XM_033566090.1"/>
</dbReference>
<dbReference type="GO" id="GO:0009272">
    <property type="term" value="P:fungal-type cell wall biogenesis"/>
    <property type="evidence" value="ECO:0007669"/>
    <property type="project" value="UniProtKB-ARBA"/>
</dbReference>
<evidence type="ECO:0000256" key="3">
    <source>
        <dbReference type="ARBA" id="ARBA00023285"/>
    </source>
</evidence>
<dbReference type="VEuPathDB" id="FungiDB:EYZ11_005213"/>
<evidence type="ECO:0000256" key="4">
    <source>
        <dbReference type="ARBA" id="ARBA00024056"/>
    </source>
</evidence>
<accession>A0A4S3JIP5</accession>
<sequence>MLLPFLLSALLLTPLYFIYKPPGLLIRYFQYRWPDVLWHVPRTSPSSSLTKLIALTIDDAPSTHTRDILSVLKAHSATATFFLIGSHIQDHEDLLHEMIRGGHELANHAMRDEPSRGLSDDELERQLRTVQDSIRAAYNAVGEREPARRFFRPGSGFFSDRMRDVVRNLGFRIVLGSVYPHDAQVSWPRVNAAHILSMVRDGSIVICHDRRSWTVPMLKVVLPELERRGYRVVSLSELLNEEDRS</sequence>
<evidence type="ECO:0000256" key="2">
    <source>
        <dbReference type="ARBA" id="ARBA00023024"/>
    </source>
</evidence>
<evidence type="ECO:0000313" key="10">
    <source>
        <dbReference type="Proteomes" id="UP000324241"/>
    </source>
</evidence>
<dbReference type="Gene3D" id="3.20.20.370">
    <property type="entry name" value="Glycoside hydrolase/deacetylase"/>
    <property type="match status" value="1"/>
</dbReference>
<evidence type="ECO:0000313" key="8">
    <source>
        <dbReference type="EMBL" id="THC95303.1"/>
    </source>
</evidence>
<evidence type="ECO:0000256" key="1">
    <source>
        <dbReference type="ARBA" id="ARBA00001941"/>
    </source>
</evidence>
<dbReference type="GO" id="GO:0006032">
    <property type="term" value="P:chitin catabolic process"/>
    <property type="evidence" value="ECO:0007669"/>
    <property type="project" value="UniProtKB-KW"/>
</dbReference>
<dbReference type="PROSITE" id="PS51677">
    <property type="entry name" value="NODB"/>
    <property type="match status" value="1"/>
</dbReference>
<reference evidence="7 10" key="2">
    <citation type="submission" date="2019-08" db="EMBL/GenBank/DDBJ databases">
        <title>The genome sequence of a newly discovered highly antifungal drug resistant Aspergillus species, Aspergillus tanneri NIH 1004.</title>
        <authorList>
            <person name="Mounaud S."/>
            <person name="Singh I."/>
            <person name="Joardar V."/>
            <person name="Pakala S."/>
            <person name="Pakala S."/>
            <person name="Venepally P."/>
            <person name="Chung J.K."/>
            <person name="Losada L."/>
            <person name="Nierman W.C."/>
        </authorList>
    </citation>
    <scope>NUCLEOTIDE SEQUENCE [LARGE SCALE GENOMIC DNA]</scope>
    <source>
        <strain evidence="7 10">NIH1004</strain>
    </source>
</reference>
<dbReference type="GO" id="GO:0004099">
    <property type="term" value="F:chitin deacetylase activity"/>
    <property type="evidence" value="ECO:0007669"/>
    <property type="project" value="UniProtKB-EC"/>
</dbReference>
<reference evidence="8 9" key="1">
    <citation type="submission" date="2019-03" db="EMBL/GenBank/DDBJ databases">
        <title>The genome sequence of a newly discovered highly antifungal drug resistant Aspergillus species, Aspergillus tanneri NIH 1004.</title>
        <authorList>
            <person name="Mounaud S."/>
            <person name="Singh I."/>
            <person name="Joardar V."/>
            <person name="Pakala S."/>
            <person name="Pakala S."/>
            <person name="Venepally P."/>
            <person name="Hoover J."/>
            <person name="Nierman W."/>
            <person name="Chung J."/>
            <person name="Losada L."/>
        </authorList>
    </citation>
    <scope>NUCLEOTIDE SEQUENCE [LARGE SCALE GENOMIC DNA]</scope>
    <source>
        <strain evidence="8 9">NIH1004</strain>
    </source>
</reference>
<dbReference type="EC" id="3.5.1.41" evidence="4"/>
<dbReference type="Proteomes" id="UP000324241">
    <property type="component" value="Unassembled WGS sequence"/>
</dbReference>
<dbReference type="InterPro" id="IPR050248">
    <property type="entry name" value="Polysacc_deacetylase_ArnD"/>
</dbReference>
<dbReference type="PANTHER" id="PTHR10587:SF137">
    <property type="entry name" value="4-DEOXY-4-FORMAMIDO-L-ARABINOSE-PHOSPHOUNDECAPRENOL DEFORMYLASE ARND-RELATED"/>
    <property type="match status" value="1"/>
</dbReference>
<dbReference type="Proteomes" id="UP000308092">
    <property type="component" value="Unassembled WGS sequence"/>
</dbReference>
<dbReference type="OrthoDB" id="407355at2759"/>
<comment type="catalytic activity">
    <reaction evidence="5">
        <text>[(1-&gt;4)-N-acetyl-beta-D-glucosaminyl](n) + n H2O = chitosan + n acetate</text>
        <dbReference type="Rhea" id="RHEA:10464"/>
        <dbReference type="Rhea" id="RHEA-COMP:9593"/>
        <dbReference type="Rhea" id="RHEA-COMP:9597"/>
        <dbReference type="ChEBI" id="CHEBI:15377"/>
        <dbReference type="ChEBI" id="CHEBI:17029"/>
        <dbReference type="ChEBI" id="CHEBI:30089"/>
        <dbReference type="ChEBI" id="CHEBI:57704"/>
        <dbReference type="EC" id="3.5.1.41"/>
    </reaction>
    <physiologicalReaction direction="left-to-right" evidence="5">
        <dbReference type="Rhea" id="RHEA:10465"/>
    </physiologicalReaction>
</comment>
<keyword evidence="2" id="KW-0119">Carbohydrate metabolism</keyword>
<comment type="caution">
    <text evidence="8">The sequence shown here is derived from an EMBL/GenBank/DDBJ whole genome shotgun (WGS) entry which is preliminary data.</text>
</comment>
<name>A0A4S3JIP5_9EURO</name>
<dbReference type="EMBL" id="QUQM01000002">
    <property type="protein sequence ID" value="KAA8652486.1"/>
    <property type="molecule type" value="Genomic_DNA"/>
</dbReference>